<organism evidence="2 3">
    <name type="scientific">Portunus trituberculatus</name>
    <name type="common">Swimming crab</name>
    <name type="synonym">Neptunus trituberculatus</name>
    <dbReference type="NCBI Taxonomy" id="210409"/>
    <lineage>
        <taxon>Eukaryota</taxon>
        <taxon>Metazoa</taxon>
        <taxon>Ecdysozoa</taxon>
        <taxon>Arthropoda</taxon>
        <taxon>Crustacea</taxon>
        <taxon>Multicrustacea</taxon>
        <taxon>Malacostraca</taxon>
        <taxon>Eumalacostraca</taxon>
        <taxon>Eucarida</taxon>
        <taxon>Decapoda</taxon>
        <taxon>Pleocyemata</taxon>
        <taxon>Brachyura</taxon>
        <taxon>Eubrachyura</taxon>
        <taxon>Portunoidea</taxon>
        <taxon>Portunidae</taxon>
        <taxon>Portuninae</taxon>
        <taxon>Portunus</taxon>
    </lineage>
</organism>
<dbReference type="EMBL" id="VSRR010109302">
    <property type="protein sequence ID" value="MPC97296.1"/>
    <property type="molecule type" value="Genomic_DNA"/>
</dbReference>
<dbReference type="AlphaFoldDB" id="A0A5B7JSH1"/>
<protein>
    <submittedName>
        <fullName evidence="2">Uncharacterized protein</fullName>
    </submittedName>
</protein>
<evidence type="ECO:0000313" key="2">
    <source>
        <dbReference type="EMBL" id="MPC97296.1"/>
    </source>
</evidence>
<feature type="compositionally biased region" description="Polar residues" evidence="1">
    <location>
        <begin position="8"/>
        <end position="17"/>
    </location>
</feature>
<evidence type="ECO:0000313" key="3">
    <source>
        <dbReference type="Proteomes" id="UP000324222"/>
    </source>
</evidence>
<dbReference type="Proteomes" id="UP000324222">
    <property type="component" value="Unassembled WGS sequence"/>
</dbReference>
<accession>A0A5B7JSH1</accession>
<name>A0A5B7JSH1_PORTR</name>
<reference evidence="2" key="1">
    <citation type="submission" date="2019-05" db="EMBL/GenBank/DDBJ databases">
        <title>Another draft genome of Portunus trituberculatus and its Hox gene families provides insights of decapod evolution.</title>
        <authorList>
            <person name="Jeong J.-H."/>
            <person name="Song I."/>
            <person name="Kim S."/>
            <person name="Choi T."/>
            <person name="Kim D."/>
            <person name="Ryu S."/>
            <person name="Kim W."/>
        </authorList>
    </citation>
    <scope>NUCLEOTIDE SEQUENCE [LARGE SCALE GENOMIC DNA]</scope>
    <source>
        <tissue evidence="2">Muscle</tissue>
    </source>
</reference>
<sequence>MTMLAAGTGQQCSSSHLLHNGERGESNCVLALESCAGCNGYGEGKGRI</sequence>
<feature type="region of interest" description="Disordered" evidence="1">
    <location>
        <begin position="1"/>
        <end position="20"/>
    </location>
</feature>
<gene>
    <name evidence="2" type="ORF">E2C01_092601</name>
</gene>
<proteinExistence type="predicted"/>
<keyword evidence="3" id="KW-1185">Reference proteome</keyword>
<evidence type="ECO:0000256" key="1">
    <source>
        <dbReference type="SAM" id="MobiDB-lite"/>
    </source>
</evidence>
<comment type="caution">
    <text evidence="2">The sequence shown here is derived from an EMBL/GenBank/DDBJ whole genome shotgun (WGS) entry which is preliminary data.</text>
</comment>